<feature type="compositionally biased region" description="Basic and acidic residues" evidence="1">
    <location>
        <begin position="172"/>
        <end position="184"/>
    </location>
</feature>
<dbReference type="Proteomes" id="UP001165121">
    <property type="component" value="Unassembled WGS sequence"/>
</dbReference>
<feature type="compositionally biased region" description="Low complexity" evidence="1">
    <location>
        <begin position="198"/>
        <end position="208"/>
    </location>
</feature>
<gene>
    <name evidence="2" type="ORF">Pfra01_002485000</name>
</gene>
<dbReference type="AlphaFoldDB" id="A0A9W7D4R8"/>
<comment type="caution">
    <text evidence="2">The sequence shown here is derived from an EMBL/GenBank/DDBJ whole genome shotgun (WGS) entry which is preliminary data.</text>
</comment>
<dbReference type="OrthoDB" id="126604at2759"/>
<evidence type="ECO:0000256" key="1">
    <source>
        <dbReference type="SAM" id="MobiDB-lite"/>
    </source>
</evidence>
<protein>
    <submittedName>
        <fullName evidence="2">Unnamed protein product</fullName>
    </submittedName>
</protein>
<feature type="region of interest" description="Disordered" evidence="1">
    <location>
        <begin position="140"/>
        <end position="217"/>
    </location>
</feature>
<proteinExistence type="predicted"/>
<name>A0A9W7D4R8_9STRA</name>
<organism evidence="2 3">
    <name type="scientific">Phytophthora fragariaefolia</name>
    <dbReference type="NCBI Taxonomy" id="1490495"/>
    <lineage>
        <taxon>Eukaryota</taxon>
        <taxon>Sar</taxon>
        <taxon>Stramenopiles</taxon>
        <taxon>Oomycota</taxon>
        <taxon>Peronosporomycetes</taxon>
        <taxon>Peronosporales</taxon>
        <taxon>Peronosporaceae</taxon>
        <taxon>Phytophthora</taxon>
    </lineage>
</organism>
<accession>A0A9W7D4R8</accession>
<keyword evidence="3" id="KW-1185">Reference proteome</keyword>
<evidence type="ECO:0000313" key="2">
    <source>
        <dbReference type="EMBL" id="GMF57958.1"/>
    </source>
</evidence>
<sequence>MLDTSCELKLGVAAADVAEGMLTAEIGQIVSSIKNGILPDIKSLFMKKVKSNFSDSDDEARVVNYFNCFKKIMRENGLVDCFDGTDGSKEKCKRLIACIQPEALKAEVKQSVRFTHKPAAADPRLVFALIVKKAKEHERQFQRLKKSNANRGDDSKRTKGGTGKTAVGRNHVGTDKKRNYEGKPPHTGVRQLRATDKPSQSSASSARGPPSPSPKCK</sequence>
<reference evidence="2" key="1">
    <citation type="submission" date="2023-04" db="EMBL/GenBank/DDBJ databases">
        <title>Phytophthora fragariaefolia NBRC 109709.</title>
        <authorList>
            <person name="Ichikawa N."/>
            <person name="Sato H."/>
            <person name="Tonouchi N."/>
        </authorList>
    </citation>
    <scope>NUCLEOTIDE SEQUENCE</scope>
    <source>
        <strain evidence="2">NBRC 109709</strain>
    </source>
</reference>
<evidence type="ECO:0000313" key="3">
    <source>
        <dbReference type="Proteomes" id="UP001165121"/>
    </source>
</evidence>
<dbReference type="EMBL" id="BSXT01004460">
    <property type="protein sequence ID" value="GMF57958.1"/>
    <property type="molecule type" value="Genomic_DNA"/>
</dbReference>